<dbReference type="Gene3D" id="1.10.10.10">
    <property type="entry name" value="Winged helix-like DNA-binding domain superfamily/Winged helix DNA-binding domain"/>
    <property type="match status" value="1"/>
</dbReference>
<keyword evidence="3" id="KW-0539">Nucleus</keyword>
<dbReference type="Proteomes" id="UP001152747">
    <property type="component" value="Unassembled WGS sequence"/>
</dbReference>
<evidence type="ECO:0000313" key="8">
    <source>
        <dbReference type="Proteomes" id="UP001152747"/>
    </source>
</evidence>
<evidence type="ECO:0000256" key="2">
    <source>
        <dbReference type="ARBA" id="ARBA00023125"/>
    </source>
</evidence>
<dbReference type="Pfam" id="PF00178">
    <property type="entry name" value="Ets"/>
    <property type="match status" value="1"/>
</dbReference>
<dbReference type="InterPro" id="IPR000418">
    <property type="entry name" value="Ets_dom"/>
</dbReference>
<feature type="compositionally biased region" description="Low complexity" evidence="4">
    <location>
        <begin position="275"/>
        <end position="287"/>
    </location>
</feature>
<proteinExistence type="inferred from homology"/>
<dbReference type="InterPro" id="IPR046328">
    <property type="entry name" value="ETS_fam"/>
</dbReference>
<dbReference type="PANTHER" id="PTHR11849">
    <property type="entry name" value="ETS"/>
    <property type="match status" value="1"/>
</dbReference>
<comment type="caution">
    <text evidence="7">The sequence shown here is derived from an EMBL/GenBank/DDBJ whole genome shotgun (WGS) entry which is preliminary data.</text>
</comment>
<dbReference type="SUPFAM" id="SSF47769">
    <property type="entry name" value="SAM/Pointed domain"/>
    <property type="match status" value="1"/>
</dbReference>
<organism evidence="7 8">
    <name type="scientific">Caenorhabditis angaria</name>
    <dbReference type="NCBI Taxonomy" id="860376"/>
    <lineage>
        <taxon>Eukaryota</taxon>
        <taxon>Metazoa</taxon>
        <taxon>Ecdysozoa</taxon>
        <taxon>Nematoda</taxon>
        <taxon>Chromadorea</taxon>
        <taxon>Rhabditida</taxon>
        <taxon>Rhabditina</taxon>
        <taxon>Rhabditomorpha</taxon>
        <taxon>Rhabditoidea</taxon>
        <taxon>Rhabditidae</taxon>
        <taxon>Peloderinae</taxon>
        <taxon>Caenorhabditis</taxon>
    </lineage>
</organism>
<dbReference type="OrthoDB" id="5961210at2759"/>
<dbReference type="AlphaFoldDB" id="A0A9P1J4H2"/>
<comment type="similarity">
    <text evidence="1 3">Belongs to the ETS family.</text>
</comment>
<dbReference type="SMART" id="SM00413">
    <property type="entry name" value="ETS"/>
    <property type="match status" value="1"/>
</dbReference>
<dbReference type="SMART" id="SM00251">
    <property type="entry name" value="SAM_PNT"/>
    <property type="match status" value="1"/>
</dbReference>
<accession>A0A9P1J4H2</accession>
<evidence type="ECO:0008006" key="9">
    <source>
        <dbReference type="Google" id="ProtNLM"/>
    </source>
</evidence>
<dbReference type="EMBL" id="CANHGI010000006">
    <property type="protein sequence ID" value="CAI5456768.1"/>
    <property type="molecule type" value="Genomic_DNA"/>
</dbReference>
<keyword evidence="8" id="KW-1185">Reference proteome</keyword>
<reference evidence="7" key="1">
    <citation type="submission" date="2022-11" db="EMBL/GenBank/DDBJ databases">
        <authorList>
            <person name="Kikuchi T."/>
        </authorList>
    </citation>
    <scope>NUCLEOTIDE SEQUENCE</scope>
    <source>
        <strain evidence="7">PS1010</strain>
    </source>
</reference>
<dbReference type="GO" id="GO:0005634">
    <property type="term" value="C:nucleus"/>
    <property type="evidence" value="ECO:0007669"/>
    <property type="project" value="UniProtKB-SubCell"/>
</dbReference>
<dbReference type="GO" id="GO:0043565">
    <property type="term" value="F:sequence-specific DNA binding"/>
    <property type="evidence" value="ECO:0007669"/>
    <property type="project" value="InterPro"/>
</dbReference>
<dbReference type="FunFam" id="1.10.10.10:FF:000996">
    <property type="entry name" value="Predicted protein"/>
    <property type="match status" value="1"/>
</dbReference>
<dbReference type="GO" id="GO:0000981">
    <property type="term" value="F:DNA-binding transcription factor activity, RNA polymerase II-specific"/>
    <property type="evidence" value="ECO:0007669"/>
    <property type="project" value="TreeGrafter"/>
</dbReference>
<dbReference type="SUPFAM" id="SSF46785">
    <property type="entry name" value="Winged helix' DNA-binding domain"/>
    <property type="match status" value="1"/>
</dbReference>
<evidence type="ECO:0000259" key="5">
    <source>
        <dbReference type="PROSITE" id="PS50061"/>
    </source>
</evidence>
<feature type="region of interest" description="Disordered" evidence="4">
    <location>
        <begin position="270"/>
        <end position="290"/>
    </location>
</feature>
<dbReference type="PRINTS" id="PR00454">
    <property type="entry name" value="ETSDOMAIN"/>
</dbReference>
<evidence type="ECO:0000256" key="4">
    <source>
        <dbReference type="SAM" id="MobiDB-lite"/>
    </source>
</evidence>
<name>A0A9P1J4H2_9PELO</name>
<feature type="compositionally biased region" description="Low complexity" evidence="4">
    <location>
        <begin position="305"/>
        <end position="319"/>
    </location>
</feature>
<feature type="domain" description="ETS" evidence="5">
    <location>
        <begin position="335"/>
        <end position="418"/>
    </location>
</feature>
<sequence>MTCLQNPIIFHDFNYPIDYSMNNSNQRWNSLSPEPHSGTESTASTPFVKSEFPFDDELFGIDQINKPLQYNRRFSKGSTDLVKNEIEENILNFNVTSSEYHQHQDGPQEHQQIDIYRDLILRHLIQDISTTCAKLGLPTDPYIWTEEHGARWISEMCQQFNLKLPRHYFASGRMLLGMNQKDFECFLPEGGDTLYAQLQVWKTAFESYHPPATSQSSTTMTAAIIGGGEKQWASSQTNNMAAATVADIPPPFNGAGSRFSHHHQASFFPGNTVLPSPSNSDTSSNGSHDINDDDVCGLSSYFQHPNFSSSSSPPCTNSSEVDDDDRVYSRHQGTVHLWQFIRELLDQPKQYSACVRWVDRNEGTFKIESSLLLARYWGQRKNRSQMNYDKLSRSLRQYYKKGIIQKPEKKQRLVYKFLPPYNM</sequence>
<dbReference type="GO" id="GO:0030154">
    <property type="term" value="P:cell differentiation"/>
    <property type="evidence" value="ECO:0007669"/>
    <property type="project" value="TreeGrafter"/>
</dbReference>
<gene>
    <name evidence="7" type="ORF">CAMP_LOCUS19405</name>
</gene>
<dbReference type="PROSITE" id="PS00346">
    <property type="entry name" value="ETS_DOMAIN_2"/>
    <property type="match status" value="1"/>
</dbReference>
<dbReference type="InterPro" id="IPR003118">
    <property type="entry name" value="Pointed_dom"/>
</dbReference>
<dbReference type="InterPro" id="IPR036388">
    <property type="entry name" value="WH-like_DNA-bd_sf"/>
</dbReference>
<protein>
    <recommendedName>
        <fullName evidence="9">ETS domain-containing protein</fullName>
    </recommendedName>
</protein>
<feature type="domain" description="PNT" evidence="6">
    <location>
        <begin position="123"/>
        <end position="205"/>
    </location>
</feature>
<dbReference type="Gene3D" id="1.10.150.50">
    <property type="entry name" value="Transcription Factor, Ets-1"/>
    <property type="match status" value="1"/>
</dbReference>
<evidence type="ECO:0000256" key="1">
    <source>
        <dbReference type="ARBA" id="ARBA00005562"/>
    </source>
</evidence>
<dbReference type="PANTHER" id="PTHR11849:SF182">
    <property type="entry name" value="SAM POINTED DOMAIN-CONTAINING ETS TRANSCRIPTION FACTOR"/>
    <property type="match status" value="1"/>
</dbReference>
<dbReference type="PROSITE" id="PS51433">
    <property type="entry name" value="PNT"/>
    <property type="match status" value="1"/>
</dbReference>
<feature type="region of interest" description="Disordered" evidence="4">
    <location>
        <begin position="28"/>
        <end position="47"/>
    </location>
</feature>
<dbReference type="Pfam" id="PF02198">
    <property type="entry name" value="SAM_PNT"/>
    <property type="match status" value="1"/>
</dbReference>
<dbReference type="InterPro" id="IPR036390">
    <property type="entry name" value="WH_DNA-bd_sf"/>
</dbReference>
<dbReference type="PROSITE" id="PS50061">
    <property type="entry name" value="ETS_DOMAIN_3"/>
    <property type="match status" value="1"/>
</dbReference>
<keyword evidence="2 3" id="KW-0238">DNA-binding</keyword>
<evidence type="ECO:0000313" key="7">
    <source>
        <dbReference type="EMBL" id="CAI5456768.1"/>
    </source>
</evidence>
<feature type="region of interest" description="Disordered" evidence="4">
    <location>
        <begin position="305"/>
        <end position="324"/>
    </location>
</feature>
<evidence type="ECO:0000256" key="3">
    <source>
        <dbReference type="RuleBase" id="RU004019"/>
    </source>
</evidence>
<evidence type="ECO:0000259" key="6">
    <source>
        <dbReference type="PROSITE" id="PS51433"/>
    </source>
</evidence>
<dbReference type="InterPro" id="IPR013761">
    <property type="entry name" value="SAM/pointed_sf"/>
</dbReference>
<comment type="subcellular location">
    <subcellularLocation>
        <location evidence="3">Nucleus</location>
    </subcellularLocation>
</comment>